<evidence type="ECO:0000313" key="2">
    <source>
        <dbReference type="Proteomes" id="UP000178565"/>
    </source>
</evidence>
<comment type="caution">
    <text evidence="1">The sequence shown here is derived from an EMBL/GenBank/DDBJ whole genome shotgun (WGS) entry which is preliminary data.</text>
</comment>
<dbReference type="EMBL" id="MFDM01000030">
    <property type="protein sequence ID" value="OGE42145.1"/>
    <property type="molecule type" value="Genomic_DNA"/>
</dbReference>
<reference evidence="1 2" key="1">
    <citation type="journal article" date="2016" name="Nat. Commun.">
        <title>Thousands of microbial genomes shed light on interconnected biogeochemical processes in an aquifer system.</title>
        <authorList>
            <person name="Anantharaman K."/>
            <person name="Brown C.T."/>
            <person name="Hug L.A."/>
            <person name="Sharon I."/>
            <person name="Castelle C.J."/>
            <person name="Probst A.J."/>
            <person name="Thomas B.C."/>
            <person name="Singh A."/>
            <person name="Wilkins M.J."/>
            <person name="Karaoz U."/>
            <person name="Brodie E.L."/>
            <person name="Williams K.H."/>
            <person name="Hubbard S.S."/>
            <person name="Banfield J.F."/>
        </authorList>
    </citation>
    <scope>NUCLEOTIDE SEQUENCE [LARGE SCALE GENOMIC DNA]</scope>
</reference>
<sequence length="74" mass="8745">MKYHVYENWLHDKAIIHKSDCVYCKDGKGMFPGRQYNKKNGQWWGPFTYTQAAVKAIKTGKFRVNECSICLKRK</sequence>
<dbReference type="Proteomes" id="UP000178565">
    <property type="component" value="Unassembled WGS sequence"/>
</dbReference>
<evidence type="ECO:0000313" key="1">
    <source>
        <dbReference type="EMBL" id="OGE42145.1"/>
    </source>
</evidence>
<accession>A0A1F5KMY0</accession>
<gene>
    <name evidence="1" type="ORF">A3B45_00625</name>
</gene>
<protein>
    <submittedName>
        <fullName evidence="1">Uncharacterized protein</fullName>
    </submittedName>
</protein>
<name>A0A1F5KMY0_9BACT</name>
<dbReference type="AlphaFoldDB" id="A0A1F5KMY0"/>
<proteinExistence type="predicted"/>
<dbReference type="STRING" id="1797785.A3B45_00625"/>
<organism evidence="1 2">
    <name type="scientific">Candidatus Daviesbacteria bacterium RIFCSPLOWO2_01_FULL_39_12</name>
    <dbReference type="NCBI Taxonomy" id="1797785"/>
    <lineage>
        <taxon>Bacteria</taxon>
        <taxon>Candidatus Daviesiibacteriota</taxon>
    </lineage>
</organism>